<dbReference type="AlphaFoldDB" id="A0A934I874"/>
<dbReference type="PANTHER" id="PTHR40078">
    <property type="entry name" value="INTEGRAL MEMBRANE PROTEIN-RELATED"/>
    <property type="match status" value="1"/>
</dbReference>
<comment type="caution">
    <text evidence="2">The sequence shown here is derived from an EMBL/GenBank/DDBJ whole genome shotgun (WGS) entry which is preliminary data.</text>
</comment>
<evidence type="ECO:0008006" key="4">
    <source>
        <dbReference type="Google" id="ProtNLM"/>
    </source>
</evidence>
<dbReference type="RefSeq" id="WP_198732330.1">
    <property type="nucleotide sequence ID" value="NZ_JAEINH010000001.1"/>
</dbReference>
<keyword evidence="1" id="KW-0812">Transmembrane</keyword>
<feature type="transmembrane region" description="Helical" evidence="1">
    <location>
        <begin position="66"/>
        <end position="86"/>
    </location>
</feature>
<keyword evidence="1" id="KW-1133">Transmembrane helix</keyword>
<evidence type="ECO:0000313" key="2">
    <source>
        <dbReference type="EMBL" id="MBI9113782.1"/>
    </source>
</evidence>
<gene>
    <name evidence="2" type="ORF">JAV76_01985</name>
</gene>
<keyword evidence="1" id="KW-0472">Membrane</keyword>
<name>A0A934I874_9MICO</name>
<proteinExistence type="predicted"/>
<evidence type="ECO:0000313" key="3">
    <source>
        <dbReference type="Proteomes" id="UP000602087"/>
    </source>
</evidence>
<organism evidence="2 3">
    <name type="scientific">Sanguibacter suaedae</name>
    <dbReference type="NCBI Taxonomy" id="2795737"/>
    <lineage>
        <taxon>Bacteria</taxon>
        <taxon>Bacillati</taxon>
        <taxon>Actinomycetota</taxon>
        <taxon>Actinomycetes</taxon>
        <taxon>Micrococcales</taxon>
        <taxon>Sanguibacteraceae</taxon>
        <taxon>Sanguibacter</taxon>
    </lineage>
</organism>
<dbReference type="Pfam" id="PF19700">
    <property type="entry name" value="DUF6198"/>
    <property type="match status" value="1"/>
</dbReference>
<accession>A0A934I874</accession>
<protein>
    <recommendedName>
        <fullName evidence="4">Membrane protein YczE</fullName>
    </recommendedName>
</protein>
<dbReference type="InterPro" id="IPR038750">
    <property type="entry name" value="YczE/YyaS-like"/>
</dbReference>
<evidence type="ECO:0000256" key="1">
    <source>
        <dbReference type="SAM" id="Phobius"/>
    </source>
</evidence>
<dbReference type="PANTHER" id="PTHR40078:SF1">
    <property type="entry name" value="INTEGRAL MEMBRANE PROTEIN"/>
    <property type="match status" value="1"/>
</dbReference>
<feature type="transmembrane region" description="Helical" evidence="1">
    <location>
        <begin position="28"/>
        <end position="46"/>
    </location>
</feature>
<reference evidence="2" key="1">
    <citation type="submission" date="2020-12" db="EMBL/GenBank/DDBJ databases">
        <title>Sanguibacter suaedae sp. nov., isolated from Suaeda aralocaspica.</title>
        <authorList>
            <person name="Ma Q."/>
        </authorList>
    </citation>
    <scope>NUCLEOTIDE SEQUENCE</scope>
    <source>
        <strain evidence="2">YZGR15</strain>
    </source>
</reference>
<feature type="transmembrane region" description="Helical" evidence="1">
    <location>
        <begin position="175"/>
        <end position="198"/>
    </location>
</feature>
<keyword evidence="3" id="KW-1185">Reference proteome</keyword>
<dbReference type="EMBL" id="JAEINH010000001">
    <property type="protein sequence ID" value="MBI9113782.1"/>
    <property type="molecule type" value="Genomic_DNA"/>
</dbReference>
<sequence length="237" mass="24759">MASPRSTRTLQNLTPREQLRAGRMPRRLTQLFIGLTLYGVSLGMMIRSTLGLAPWEAFHNGISEQVGLSMGVVIILTGVLVLLLWIPLRQMPGVGTVANTVWVGVAVDATLRVLPEIDGIAPQIALLVSGVVLNGLSGALYIGSQLGPGPRDGLMTGFARTTGGSLRVVRTTIELTVLALGWLLGGAVGLGTVLYALAVGPLVQLFMPYVVVELADRVPVSVPGGEDDATGTTTIAA</sequence>
<dbReference type="Proteomes" id="UP000602087">
    <property type="component" value="Unassembled WGS sequence"/>
</dbReference>